<name>A0AAV4A0C3_9GAST</name>
<dbReference type="EMBL" id="BLXT01003026">
    <property type="protein sequence ID" value="GFO00039.1"/>
    <property type="molecule type" value="Genomic_DNA"/>
</dbReference>
<dbReference type="AlphaFoldDB" id="A0AAV4A0C3"/>
<protein>
    <submittedName>
        <fullName evidence="1">Uncharacterized protein</fullName>
    </submittedName>
</protein>
<gene>
    <name evidence="1" type="ORF">PoB_002654400</name>
</gene>
<accession>A0AAV4A0C3</accession>
<evidence type="ECO:0000313" key="1">
    <source>
        <dbReference type="EMBL" id="GFO00039.1"/>
    </source>
</evidence>
<dbReference type="Proteomes" id="UP000735302">
    <property type="component" value="Unassembled WGS sequence"/>
</dbReference>
<keyword evidence="2" id="KW-1185">Reference proteome</keyword>
<comment type="caution">
    <text evidence="1">The sequence shown here is derived from an EMBL/GenBank/DDBJ whole genome shotgun (WGS) entry which is preliminary data.</text>
</comment>
<evidence type="ECO:0000313" key="2">
    <source>
        <dbReference type="Proteomes" id="UP000735302"/>
    </source>
</evidence>
<proteinExistence type="predicted"/>
<sequence length="129" mass="14313">MNSILNVRFFTVAQRSSAFPNLCLLESHSRIIRHLADLWKVLLESFGYSGFELIIFMFATRGGYIGGTAHSKAAVRSAETLLARVCGPPTTFCSYGRIESLRTQCCELVRHKSQSQQSKAPPGLCCLCH</sequence>
<organism evidence="1 2">
    <name type="scientific">Plakobranchus ocellatus</name>
    <dbReference type="NCBI Taxonomy" id="259542"/>
    <lineage>
        <taxon>Eukaryota</taxon>
        <taxon>Metazoa</taxon>
        <taxon>Spiralia</taxon>
        <taxon>Lophotrochozoa</taxon>
        <taxon>Mollusca</taxon>
        <taxon>Gastropoda</taxon>
        <taxon>Heterobranchia</taxon>
        <taxon>Euthyneura</taxon>
        <taxon>Panpulmonata</taxon>
        <taxon>Sacoglossa</taxon>
        <taxon>Placobranchoidea</taxon>
        <taxon>Plakobranchidae</taxon>
        <taxon>Plakobranchus</taxon>
    </lineage>
</organism>
<reference evidence="1 2" key="1">
    <citation type="journal article" date="2021" name="Elife">
        <title>Chloroplast acquisition without the gene transfer in kleptoplastic sea slugs, Plakobranchus ocellatus.</title>
        <authorList>
            <person name="Maeda T."/>
            <person name="Takahashi S."/>
            <person name="Yoshida T."/>
            <person name="Shimamura S."/>
            <person name="Takaki Y."/>
            <person name="Nagai Y."/>
            <person name="Toyoda A."/>
            <person name="Suzuki Y."/>
            <person name="Arimoto A."/>
            <person name="Ishii H."/>
            <person name="Satoh N."/>
            <person name="Nishiyama T."/>
            <person name="Hasebe M."/>
            <person name="Maruyama T."/>
            <person name="Minagawa J."/>
            <person name="Obokata J."/>
            <person name="Shigenobu S."/>
        </authorList>
    </citation>
    <scope>NUCLEOTIDE SEQUENCE [LARGE SCALE GENOMIC DNA]</scope>
</reference>